<evidence type="ECO:0000256" key="4">
    <source>
        <dbReference type="ARBA" id="ARBA00022842"/>
    </source>
</evidence>
<comment type="cofactor">
    <cofactor evidence="1">
        <name>Mg(2+)</name>
        <dbReference type="ChEBI" id="CHEBI:18420"/>
    </cofactor>
</comment>
<evidence type="ECO:0000256" key="2">
    <source>
        <dbReference type="ARBA" id="ARBA00022722"/>
    </source>
</evidence>
<dbReference type="EMBL" id="BQXO01000006">
    <property type="protein sequence ID" value="GKT06499.1"/>
    <property type="molecule type" value="Genomic_DNA"/>
</dbReference>
<dbReference type="Pfam" id="PF01850">
    <property type="entry name" value="PIN"/>
    <property type="match status" value="1"/>
</dbReference>
<reference evidence="8 9" key="1">
    <citation type="submission" date="2022-03" db="EMBL/GenBank/DDBJ databases">
        <title>Draft genome sequence of Furfurilactobacillus curtus JCM 31185.</title>
        <authorList>
            <person name="Suzuki S."/>
            <person name="Endo A."/>
            <person name="Kajikawa A."/>
        </authorList>
    </citation>
    <scope>NUCLEOTIDE SEQUENCE [LARGE SCALE GENOMIC DNA]</scope>
    <source>
        <strain evidence="8 9">JCM 31185</strain>
    </source>
</reference>
<proteinExistence type="predicted"/>
<feature type="domain" description="TRAM" evidence="7">
    <location>
        <begin position="299"/>
        <end position="360"/>
    </location>
</feature>
<sequence>MKMTKRLVIQLLFVIAGIGAGFRFLPVFWGLVGLSGNGLINNFLTNIVFGAIILYLLSFLLVGYIEKLVNRAEKYLAKQSPIYLLFGSLGTIVGLVFAILISTIFFQTPMFLTNTLIPVVLMLLLGYLGFRLGTTRTDEWRRLFSLSFRRNKRTNESGEIIDESEPNYHHYKILDTNILIDGRIYDIIKTGFLEGTLLVPNFVLQELQYIADSSDSIKRVRGRRGLDILNKLQNEKIMPIEMYEGDFKDIPEVDDKLIELAKQMQAVVVTNDYNLNKVSQFQNVQIMNINALAKSLKPRVIPGEQLNVMVVKNGTERQQGVAYLDDGTMVVVEDGRYYINEHLDVTVTSALQTDAGRMIFAKPTHSTRGLNEKPSSGAPKPNSAPSKPNKKNSRKS</sequence>
<dbReference type="RefSeq" id="WP_407884694.1">
    <property type="nucleotide sequence ID" value="NZ_BQXO01000006.1"/>
</dbReference>
<evidence type="ECO:0000256" key="1">
    <source>
        <dbReference type="ARBA" id="ARBA00001946"/>
    </source>
</evidence>
<feature type="transmembrane region" description="Helical" evidence="6">
    <location>
        <begin position="43"/>
        <end position="62"/>
    </location>
</feature>
<evidence type="ECO:0000256" key="6">
    <source>
        <dbReference type="SAM" id="Phobius"/>
    </source>
</evidence>
<keyword evidence="4" id="KW-0460">Magnesium</keyword>
<dbReference type="InterPro" id="IPR029060">
    <property type="entry name" value="PIN-like_dom_sf"/>
</dbReference>
<keyword evidence="2" id="KW-0540">Nuclease</keyword>
<evidence type="ECO:0000259" key="7">
    <source>
        <dbReference type="PROSITE" id="PS50926"/>
    </source>
</evidence>
<dbReference type="PANTHER" id="PTHR11603">
    <property type="entry name" value="AAA FAMILY ATPASE"/>
    <property type="match status" value="1"/>
</dbReference>
<name>A0ABQ5JS85_9LACO</name>
<dbReference type="InterPro" id="IPR002716">
    <property type="entry name" value="PIN_dom"/>
</dbReference>
<feature type="transmembrane region" description="Helical" evidence="6">
    <location>
        <begin position="111"/>
        <end position="132"/>
    </location>
</feature>
<feature type="region of interest" description="Disordered" evidence="5">
    <location>
        <begin position="363"/>
        <end position="396"/>
    </location>
</feature>
<keyword evidence="6" id="KW-0472">Membrane</keyword>
<dbReference type="SMART" id="SM00670">
    <property type="entry name" value="PINc"/>
    <property type="match status" value="1"/>
</dbReference>
<dbReference type="PROSITE" id="PS50926">
    <property type="entry name" value="TRAM"/>
    <property type="match status" value="1"/>
</dbReference>
<accession>A0ABQ5JS85</accession>
<dbReference type="InterPro" id="IPR052041">
    <property type="entry name" value="Nucleic_acid_metab_PIN/TRAM"/>
</dbReference>
<evidence type="ECO:0000256" key="3">
    <source>
        <dbReference type="ARBA" id="ARBA00022801"/>
    </source>
</evidence>
<dbReference type="Proteomes" id="UP001628078">
    <property type="component" value="Unassembled WGS sequence"/>
</dbReference>
<dbReference type="Gene3D" id="3.40.50.1010">
    <property type="entry name" value="5'-nuclease"/>
    <property type="match status" value="1"/>
</dbReference>
<keyword evidence="9" id="KW-1185">Reference proteome</keyword>
<keyword evidence="3" id="KW-0378">Hydrolase</keyword>
<dbReference type="CDD" id="cd09877">
    <property type="entry name" value="PIN_YacL-like"/>
    <property type="match status" value="1"/>
</dbReference>
<dbReference type="PANTHER" id="PTHR11603:SF147">
    <property type="entry name" value="MEMBRANE PROTEIN"/>
    <property type="match status" value="1"/>
</dbReference>
<comment type="caution">
    <text evidence="8">The sequence shown here is derived from an EMBL/GenBank/DDBJ whole genome shotgun (WGS) entry which is preliminary data.</text>
</comment>
<feature type="compositionally biased region" description="Low complexity" evidence="5">
    <location>
        <begin position="373"/>
        <end position="387"/>
    </location>
</feature>
<evidence type="ECO:0000313" key="8">
    <source>
        <dbReference type="EMBL" id="GKT06499.1"/>
    </source>
</evidence>
<evidence type="ECO:0000256" key="5">
    <source>
        <dbReference type="SAM" id="MobiDB-lite"/>
    </source>
</evidence>
<organism evidence="8 9">
    <name type="scientific">Furfurilactobacillus curtus</name>
    <dbReference type="NCBI Taxonomy" id="1746200"/>
    <lineage>
        <taxon>Bacteria</taxon>
        <taxon>Bacillati</taxon>
        <taxon>Bacillota</taxon>
        <taxon>Bacilli</taxon>
        <taxon>Lactobacillales</taxon>
        <taxon>Lactobacillaceae</taxon>
        <taxon>Furfurilactobacillus</taxon>
    </lineage>
</organism>
<keyword evidence="6" id="KW-0812">Transmembrane</keyword>
<gene>
    <name evidence="8" type="ORF">JCM31185_17860</name>
</gene>
<keyword evidence="6" id="KW-1133">Transmembrane helix</keyword>
<feature type="transmembrane region" description="Helical" evidence="6">
    <location>
        <begin position="82"/>
        <end position="105"/>
    </location>
</feature>
<evidence type="ECO:0000313" key="9">
    <source>
        <dbReference type="Proteomes" id="UP001628078"/>
    </source>
</evidence>
<dbReference type="SUPFAM" id="SSF88723">
    <property type="entry name" value="PIN domain-like"/>
    <property type="match status" value="1"/>
</dbReference>
<feature type="transmembrane region" description="Helical" evidence="6">
    <location>
        <begin position="7"/>
        <end position="31"/>
    </location>
</feature>
<dbReference type="InterPro" id="IPR002792">
    <property type="entry name" value="TRAM_dom"/>
</dbReference>
<protein>
    <submittedName>
        <fullName evidence="8">Twitching motility protein PilT</fullName>
    </submittedName>
</protein>